<proteinExistence type="predicted"/>
<evidence type="ECO:0000256" key="4">
    <source>
        <dbReference type="ARBA" id="ARBA00023163"/>
    </source>
</evidence>
<keyword evidence="3" id="KW-0238">DNA-binding</keyword>
<dbReference type="SUPFAM" id="SSF47459">
    <property type="entry name" value="HLH, helix-loop-helix DNA-binding domain"/>
    <property type="match status" value="1"/>
</dbReference>
<keyword evidence="5" id="KW-0539">Nucleus</keyword>
<accession>A0ABN7SWB2</accession>
<gene>
    <name evidence="8" type="ORF">OKIOD_LOCUS10666</name>
</gene>
<dbReference type="Pfam" id="PF00010">
    <property type="entry name" value="HLH"/>
    <property type="match status" value="1"/>
</dbReference>
<evidence type="ECO:0000313" key="9">
    <source>
        <dbReference type="Proteomes" id="UP001158576"/>
    </source>
</evidence>
<evidence type="ECO:0000259" key="7">
    <source>
        <dbReference type="PROSITE" id="PS50888"/>
    </source>
</evidence>
<dbReference type="InterPro" id="IPR036638">
    <property type="entry name" value="HLH_DNA-bd_sf"/>
</dbReference>
<feature type="compositionally biased region" description="Basic and acidic residues" evidence="6">
    <location>
        <begin position="107"/>
        <end position="117"/>
    </location>
</feature>
<dbReference type="SMART" id="SM00353">
    <property type="entry name" value="HLH"/>
    <property type="match status" value="1"/>
</dbReference>
<feature type="region of interest" description="Disordered" evidence="6">
    <location>
        <begin position="107"/>
        <end position="149"/>
    </location>
</feature>
<feature type="compositionally biased region" description="Basic and acidic residues" evidence="6">
    <location>
        <begin position="128"/>
        <end position="149"/>
    </location>
</feature>
<evidence type="ECO:0000256" key="5">
    <source>
        <dbReference type="ARBA" id="ARBA00023242"/>
    </source>
</evidence>
<dbReference type="InterPro" id="IPR051098">
    <property type="entry name" value="NeuroDiff_E-box_TFs"/>
</dbReference>
<evidence type="ECO:0000313" key="8">
    <source>
        <dbReference type="EMBL" id="CAG5105175.1"/>
    </source>
</evidence>
<feature type="region of interest" description="Disordered" evidence="6">
    <location>
        <begin position="253"/>
        <end position="299"/>
    </location>
</feature>
<dbReference type="PROSITE" id="PS50888">
    <property type="entry name" value="BHLH"/>
    <property type="match status" value="1"/>
</dbReference>
<dbReference type="EMBL" id="OU015566">
    <property type="protein sequence ID" value="CAG5105175.1"/>
    <property type="molecule type" value="Genomic_DNA"/>
</dbReference>
<keyword evidence="2" id="KW-0805">Transcription regulation</keyword>
<protein>
    <submittedName>
        <fullName evidence="8">Oidioi.mRNA.OKI2018_I69.chr1.g1901.t1.cds</fullName>
    </submittedName>
</protein>
<feature type="domain" description="BHLH" evidence="7">
    <location>
        <begin position="148"/>
        <end position="201"/>
    </location>
</feature>
<dbReference type="Gene3D" id="4.10.280.10">
    <property type="entry name" value="Helix-loop-helix DNA-binding domain"/>
    <property type="match status" value="1"/>
</dbReference>
<keyword evidence="4" id="KW-0804">Transcription</keyword>
<comment type="subcellular location">
    <subcellularLocation>
        <location evidence="1">Nucleus</location>
    </subcellularLocation>
</comment>
<organism evidence="8 9">
    <name type="scientific">Oikopleura dioica</name>
    <name type="common">Tunicate</name>
    <dbReference type="NCBI Taxonomy" id="34765"/>
    <lineage>
        <taxon>Eukaryota</taxon>
        <taxon>Metazoa</taxon>
        <taxon>Chordata</taxon>
        <taxon>Tunicata</taxon>
        <taxon>Appendicularia</taxon>
        <taxon>Copelata</taxon>
        <taxon>Oikopleuridae</taxon>
        <taxon>Oikopleura</taxon>
    </lineage>
</organism>
<dbReference type="PANTHER" id="PTHR11793">
    <property type="entry name" value="BASIC HELIX-LOOP-HELIX TRANSCRIPTION FACTOR"/>
    <property type="match status" value="1"/>
</dbReference>
<evidence type="ECO:0000256" key="2">
    <source>
        <dbReference type="ARBA" id="ARBA00023015"/>
    </source>
</evidence>
<reference evidence="8 9" key="1">
    <citation type="submission" date="2021-04" db="EMBL/GenBank/DDBJ databases">
        <authorList>
            <person name="Bliznina A."/>
        </authorList>
    </citation>
    <scope>NUCLEOTIDE SEQUENCE [LARGE SCALE GENOMIC DNA]</scope>
</reference>
<dbReference type="InterPro" id="IPR011598">
    <property type="entry name" value="bHLH_dom"/>
</dbReference>
<evidence type="ECO:0000256" key="6">
    <source>
        <dbReference type="SAM" id="MobiDB-lite"/>
    </source>
</evidence>
<sequence>MNPPGVDWAYSSAAVAASNWPDALDVRNGMYQPPADAMGRPMGWPLGPHPDLPEMSGLMNSGNYPGWNGYAALAGPTCPMNPDIFARGMNGLLHNPAAQGMIKHEPKDISPKAEGKNRLPLLSPSQKSHSEEDLSLSPEERERRERERSRLANNARERLRVKDINEAFKDLGRICQAHLKTDKPQTKLVILQQAVQVIAQLEVQLRATMVPGMDPSQINQTSQLAAYNQVTPTSSAAMQPSFLPLINHSVPNSAANLAPPPPPPASTSAGSLLPISPPAPPVATVSPTVSQPQPTTATS</sequence>
<dbReference type="PANTHER" id="PTHR11793:SF13">
    <property type="entry name" value="PROTEIN DAUGHTERLESS"/>
    <property type="match status" value="1"/>
</dbReference>
<keyword evidence="9" id="KW-1185">Reference proteome</keyword>
<dbReference type="Proteomes" id="UP001158576">
    <property type="component" value="Chromosome 1"/>
</dbReference>
<name>A0ABN7SWB2_OIKDI</name>
<evidence type="ECO:0000256" key="1">
    <source>
        <dbReference type="ARBA" id="ARBA00004123"/>
    </source>
</evidence>
<evidence type="ECO:0000256" key="3">
    <source>
        <dbReference type="ARBA" id="ARBA00023125"/>
    </source>
</evidence>